<dbReference type="SUPFAM" id="SSF56672">
    <property type="entry name" value="DNA/RNA polymerases"/>
    <property type="match status" value="1"/>
</dbReference>
<dbReference type="InParanoid" id="A0A674A300"/>
<reference evidence="2" key="1">
    <citation type="submission" date="2025-08" db="UniProtKB">
        <authorList>
            <consortium name="Ensembl"/>
        </authorList>
    </citation>
    <scope>IDENTIFICATION</scope>
</reference>
<name>A0A674A300_SALTR</name>
<dbReference type="InterPro" id="IPR043502">
    <property type="entry name" value="DNA/RNA_pol_sf"/>
</dbReference>
<dbReference type="PANTHER" id="PTHR33332">
    <property type="entry name" value="REVERSE TRANSCRIPTASE DOMAIN-CONTAINING PROTEIN"/>
    <property type="match status" value="1"/>
</dbReference>
<evidence type="ECO:0000313" key="3">
    <source>
        <dbReference type="Proteomes" id="UP000472277"/>
    </source>
</evidence>
<organism evidence="2 3">
    <name type="scientific">Salmo trutta</name>
    <name type="common">Brown trout</name>
    <dbReference type="NCBI Taxonomy" id="8032"/>
    <lineage>
        <taxon>Eukaryota</taxon>
        <taxon>Metazoa</taxon>
        <taxon>Chordata</taxon>
        <taxon>Craniata</taxon>
        <taxon>Vertebrata</taxon>
        <taxon>Euteleostomi</taxon>
        <taxon>Actinopterygii</taxon>
        <taxon>Neopterygii</taxon>
        <taxon>Teleostei</taxon>
        <taxon>Protacanthopterygii</taxon>
        <taxon>Salmoniformes</taxon>
        <taxon>Salmonidae</taxon>
        <taxon>Salmoninae</taxon>
        <taxon>Salmo</taxon>
    </lineage>
</organism>
<protein>
    <recommendedName>
        <fullName evidence="1">Reverse transcriptase domain-containing protein</fullName>
    </recommendedName>
</protein>
<dbReference type="PROSITE" id="PS50878">
    <property type="entry name" value="RT_POL"/>
    <property type="match status" value="1"/>
</dbReference>
<accession>A0A674A300</accession>
<dbReference type="Proteomes" id="UP000472277">
    <property type="component" value="Chromosome 32"/>
</dbReference>
<dbReference type="AlphaFoldDB" id="A0A674A300"/>
<dbReference type="InterPro" id="IPR000477">
    <property type="entry name" value="RT_dom"/>
</dbReference>
<keyword evidence="3" id="KW-1185">Reference proteome</keyword>
<proteinExistence type="predicted"/>
<feature type="domain" description="Reverse transcriptase" evidence="1">
    <location>
        <begin position="1"/>
        <end position="203"/>
    </location>
</feature>
<dbReference type="GeneTree" id="ENSGT01120000271879"/>
<dbReference type="CDD" id="cd01650">
    <property type="entry name" value="RT_nLTR_like"/>
    <property type="match status" value="1"/>
</dbReference>
<sequence>MQSGFRSGHSTVSATLKVLNDIHCALDRSYIVSSVFIDLSKAFDTVDHAVLVQRLKCCGITGHVLDWFRNYLSNSTQCVMTDGCKSVEVCSGVLQGSILGPLLFILYISNIGDLIETADVNFYADDTVLYSSGSSLSLAFENAQRAFNIIQQNLYDLKLVLNSSETKCMVFSSARHVTNHVTATLAGHTTEQVKVYKYLGVWVDEKLSFTVPVENLIRKLKLRIGFYYRQKACFSFEARKELVRCTLLAVLHFCDVIYMQASATTLRALDSVYHAALRFITNQKRLTYHCDLYSAVGWSSLTLRRLKHWYTLIYKDILGKMPFYLCSFLVRSVNKYQLRSHSHLLLTVPKIRTGHGRNSFSYSAP</sequence>
<evidence type="ECO:0000313" key="2">
    <source>
        <dbReference type="Ensembl" id="ENSSTUP00000053435.1"/>
    </source>
</evidence>
<reference evidence="2" key="2">
    <citation type="submission" date="2025-09" db="UniProtKB">
        <authorList>
            <consortium name="Ensembl"/>
        </authorList>
    </citation>
    <scope>IDENTIFICATION</scope>
</reference>
<dbReference type="Ensembl" id="ENSSTUT00000055857.1">
    <property type="protein sequence ID" value="ENSSTUP00000053435.1"/>
    <property type="gene ID" value="ENSSTUG00000022603.1"/>
</dbReference>
<evidence type="ECO:0000259" key="1">
    <source>
        <dbReference type="PROSITE" id="PS50878"/>
    </source>
</evidence>
<dbReference type="Pfam" id="PF00078">
    <property type="entry name" value="RVT_1"/>
    <property type="match status" value="1"/>
</dbReference>